<comment type="caution">
    <text evidence="1">The sequence shown here is derived from an EMBL/GenBank/DDBJ whole genome shotgun (WGS) entry which is preliminary data.</text>
</comment>
<accession>X0UZM2</accession>
<dbReference type="InterPro" id="IPR008869">
    <property type="entry name" value="MlaC/ttg2D"/>
</dbReference>
<name>X0UZM2_9ZZZZ</name>
<dbReference type="InterPro" id="IPR042245">
    <property type="entry name" value="Tgt2/MlaC_sf"/>
</dbReference>
<feature type="non-terminal residue" evidence="1">
    <location>
        <position position="1"/>
    </location>
</feature>
<protein>
    <recommendedName>
        <fullName evidence="2">Toluene tolerance protein</fullName>
    </recommendedName>
</protein>
<dbReference type="Gene3D" id="3.10.450.710">
    <property type="entry name" value="Tgt2/MlaC"/>
    <property type="match status" value="1"/>
</dbReference>
<reference evidence="1" key="1">
    <citation type="journal article" date="2014" name="Front. Microbiol.">
        <title>High frequency of phylogenetically diverse reductive dehalogenase-homologous genes in deep subseafloor sedimentary metagenomes.</title>
        <authorList>
            <person name="Kawai M."/>
            <person name="Futagami T."/>
            <person name="Toyoda A."/>
            <person name="Takaki Y."/>
            <person name="Nishi S."/>
            <person name="Hori S."/>
            <person name="Arai W."/>
            <person name="Tsubouchi T."/>
            <person name="Morono Y."/>
            <person name="Uchiyama I."/>
            <person name="Ito T."/>
            <person name="Fujiyama A."/>
            <person name="Inagaki F."/>
            <person name="Takami H."/>
        </authorList>
    </citation>
    <scope>NUCLEOTIDE SEQUENCE</scope>
    <source>
        <strain evidence="1">Expedition CK06-06</strain>
    </source>
</reference>
<evidence type="ECO:0008006" key="2">
    <source>
        <dbReference type="Google" id="ProtNLM"/>
    </source>
</evidence>
<dbReference type="EMBL" id="BARS01026053">
    <property type="protein sequence ID" value="GAG11275.1"/>
    <property type="molecule type" value="Genomic_DNA"/>
</dbReference>
<dbReference type="Pfam" id="PF05494">
    <property type="entry name" value="MlaC"/>
    <property type="match status" value="1"/>
</dbReference>
<evidence type="ECO:0000313" key="1">
    <source>
        <dbReference type="EMBL" id="GAG11275.1"/>
    </source>
</evidence>
<proteinExistence type="predicted"/>
<organism evidence="1">
    <name type="scientific">marine sediment metagenome</name>
    <dbReference type="NCBI Taxonomy" id="412755"/>
    <lineage>
        <taxon>unclassified sequences</taxon>
        <taxon>metagenomes</taxon>
        <taxon>ecological metagenomes</taxon>
    </lineage>
</organism>
<sequence length="199" mass="22289">RAPKRAFATYLGALAIICMAIVLLGTPAKQVEAASGDPAVRFMQKVASKLQTAGRLGSRSAFQKAIGSYADITYIGTVSLGVYLPKLKKSRKKDYYTGVKRFMARYFAVQSRNYKITKVQILSRTQKKGRNTLVTSRIYLSNGKNYNVTWKLVRSGKSYRIQDARILGFWLTPFLRDAFVGYVKQNSGSVNKLIVALKR</sequence>
<dbReference type="AlphaFoldDB" id="X0UZM2"/>
<gene>
    <name evidence="1" type="ORF">S01H1_41106</name>
</gene>